<dbReference type="GO" id="GO:0034451">
    <property type="term" value="C:centriolar satellite"/>
    <property type="evidence" value="ECO:0007669"/>
    <property type="project" value="TreeGrafter"/>
</dbReference>
<sequence length="810" mass="92429">MDQGIGVTQNYPLSKNNMNVQFGNSEYVKEDDELIENLLYNKENSDDENELLNSSNLFKQCNNTQSLKQDTLNDLSKSGCTLKGANLHLKCLSLCRKYAENKISNVVNSSKSTLYKTSRNPTKLSLQKSHPMSSSPVLPFNKVKSNDINTLLDGIFMELEISVPTLSSLSSFNKIGGTWTTTSFTLSTELRNQFEIKSAKRKQQNDDAYVNFYCLTNKKINSSNDAYVQVDFNHRSCSNDKVNTHDNHIRLRLFRLSNPVKDEDTTQWESELIGVNFVNPDEIRSIILSNVHLNSSNPTTPLYIHLCSGQKVKTNHSNVIDNEYLGSIQKSMKNDEFHPVQNSMYHKPDVTKAIVSSNTVILNTILHISEGKELKLSNNYHNKQLLTSKYITKLPNDCIMIEHSYLIKSVTRLVKSSIVLEVWSKWMSGLPDHLIGLVKIPTDQLVKLYAHYDLITSQIWWHSNNVIQSLLKAQHPMIPVETWLPIIDPFSGCENGQIHVLLAVGTQEQIDNLLTLQNLKCTIDVDNNTIMNAADQSRKSGIIECKEIMKDNLCVDLTVEHRIGITIEQLIDFDPHIPLQYDSNYNGAVPWGDLDCYVQYFFPTDTKAKCLASTRTTTQMLNKPPMITNNTIQEKAEKHISCEFISENSLKNKENASSSTIKSPPSSSSSYWSHTHRLCTNLQITSESQNKMDLIRPKIETEFIQWILDMLTRADFESNKLNLKRGLLIELWLRIYSPNLHDCLAAKGYIPEELLCKLIRKNKPLKCRDDEEDDRNHEHNHQSIKFCIDLYDVNSSSGFLNGRLQISMDY</sequence>
<keyword evidence="2" id="KW-1185">Reference proteome</keyword>
<dbReference type="GO" id="GO:0060271">
    <property type="term" value="P:cilium assembly"/>
    <property type="evidence" value="ECO:0007669"/>
    <property type="project" value="TreeGrafter"/>
</dbReference>
<evidence type="ECO:0000313" key="2">
    <source>
        <dbReference type="Proteomes" id="UP000290809"/>
    </source>
</evidence>
<dbReference type="Proteomes" id="UP000290809">
    <property type="component" value="Unassembled WGS sequence"/>
</dbReference>
<accession>A0A430QI14</accession>
<proteinExistence type="predicted"/>
<dbReference type="EMBL" id="QMKO01001689">
    <property type="protein sequence ID" value="RTG87348.1"/>
    <property type="molecule type" value="Genomic_DNA"/>
</dbReference>
<dbReference type="PANTHER" id="PTHR21254">
    <property type="entry name" value="C2 DOMAIN-CONTAINING PROTEIN 3"/>
    <property type="match status" value="1"/>
</dbReference>
<protein>
    <submittedName>
        <fullName evidence="1">C2 domain-containing protein 3</fullName>
    </submittedName>
</protein>
<reference evidence="1 2" key="1">
    <citation type="journal article" date="2019" name="PLoS Pathog.">
        <title>Genome sequence of the bovine parasite Schistosoma bovis Tanzania.</title>
        <authorList>
            <person name="Oey H."/>
            <person name="Zakrzewski M."/>
            <person name="Gobert G."/>
            <person name="Gravermann K."/>
            <person name="Stoye J."/>
            <person name="Jones M."/>
            <person name="Mcmanus D."/>
            <person name="Krause L."/>
        </authorList>
    </citation>
    <scope>NUCLEOTIDE SEQUENCE [LARGE SCALE GENOMIC DNA]</scope>
    <source>
        <strain evidence="1 2">TAN1997</strain>
    </source>
</reference>
<dbReference type="PANTHER" id="PTHR21254:SF1">
    <property type="entry name" value="C2 DOMAIN-CONTAINING PROTEIN 3"/>
    <property type="match status" value="1"/>
</dbReference>
<organism evidence="1 2">
    <name type="scientific">Schistosoma bovis</name>
    <name type="common">Blood fluke</name>
    <dbReference type="NCBI Taxonomy" id="6184"/>
    <lineage>
        <taxon>Eukaryota</taxon>
        <taxon>Metazoa</taxon>
        <taxon>Spiralia</taxon>
        <taxon>Lophotrochozoa</taxon>
        <taxon>Platyhelminthes</taxon>
        <taxon>Trematoda</taxon>
        <taxon>Digenea</taxon>
        <taxon>Strigeidida</taxon>
        <taxon>Schistosomatoidea</taxon>
        <taxon>Schistosomatidae</taxon>
        <taxon>Schistosoma</taxon>
    </lineage>
</organism>
<dbReference type="AlphaFoldDB" id="A0A430QI14"/>
<dbReference type="STRING" id="6184.A0A430QI14"/>
<comment type="caution">
    <text evidence="1">The sequence shown here is derived from an EMBL/GenBank/DDBJ whole genome shotgun (WGS) entry which is preliminary data.</text>
</comment>
<dbReference type="GO" id="GO:0005814">
    <property type="term" value="C:centriole"/>
    <property type="evidence" value="ECO:0007669"/>
    <property type="project" value="TreeGrafter"/>
</dbReference>
<dbReference type="GO" id="GO:0061511">
    <property type="term" value="P:centriole elongation"/>
    <property type="evidence" value="ECO:0007669"/>
    <property type="project" value="TreeGrafter"/>
</dbReference>
<name>A0A430QI14_SCHBO</name>
<gene>
    <name evidence="1" type="ORF">DC041_0001547</name>
</gene>
<evidence type="ECO:0000313" key="1">
    <source>
        <dbReference type="EMBL" id="RTG87348.1"/>
    </source>
</evidence>
<dbReference type="GO" id="GO:0071539">
    <property type="term" value="P:protein localization to centrosome"/>
    <property type="evidence" value="ECO:0007669"/>
    <property type="project" value="TreeGrafter"/>
</dbReference>